<organism evidence="2 3">
    <name type="scientific">Pilimelia columellifera subsp. columellifera</name>
    <dbReference type="NCBI Taxonomy" id="706583"/>
    <lineage>
        <taxon>Bacteria</taxon>
        <taxon>Bacillati</taxon>
        <taxon>Actinomycetota</taxon>
        <taxon>Actinomycetes</taxon>
        <taxon>Micromonosporales</taxon>
        <taxon>Micromonosporaceae</taxon>
        <taxon>Pilimelia</taxon>
    </lineage>
</organism>
<dbReference type="EMBL" id="BAAARY010000058">
    <property type="protein sequence ID" value="GAA2533826.1"/>
    <property type="molecule type" value="Genomic_DNA"/>
</dbReference>
<name>A0ABN3NSR5_9ACTN</name>
<dbReference type="Proteomes" id="UP001499978">
    <property type="component" value="Unassembled WGS sequence"/>
</dbReference>
<reference evidence="2 3" key="1">
    <citation type="journal article" date="2019" name="Int. J. Syst. Evol. Microbiol.">
        <title>The Global Catalogue of Microorganisms (GCM) 10K type strain sequencing project: providing services to taxonomists for standard genome sequencing and annotation.</title>
        <authorList>
            <consortium name="The Broad Institute Genomics Platform"/>
            <consortium name="The Broad Institute Genome Sequencing Center for Infectious Disease"/>
            <person name="Wu L."/>
            <person name="Ma J."/>
        </authorList>
    </citation>
    <scope>NUCLEOTIDE SEQUENCE [LARGE SCALE GENOMIC DNA]</scope>
    <source>
        <strain evidence="2 3">JCM 3367</strain>
    </source>
</reference>
<protein>
    <submittedName>
        <fullName evidence="2">Uncharacterized protein</fullName>
    </submittedName>
</protein>
<sequence>MANKPTPTDNTAVVRDVALDRLISPIDSLRRPIAMPGGAAQPAYAGRRRALAALAANIDDISRPKPDALLRPFPLPESSPVRGRATVPRMRKAEPFTVDHLGIWATRDRQPVMSPIIWEELSAAHPDLVEALAQFDGDDRGDGAATVAA</sequence>
<evidence type="ECO:0000256" key="1">
    <source>
        <dbReference type="SAM" id="MobiDB-lite"/>
    </source>
</evidence>
<proteinExistence type="predicted"/>
<dbReference type="RefSeq" id="WP_344174748.1">
    <property type="nucleotide sequence ID" value="NZ_BAAARY010000058.1"/>
</dbReference>
<comment type="caution">
    <text evidence="2">The sequence shown here is derived from an EMBL/GenBank/DDBJ whole genome shotgun (WGS) entry which is preliminary data.</text>
</comment>
<evidence type="ECO:0000313" key="3">
    <source>
        <dbReference type="Proteomes" id="UP001499978"/>
    </source>
</evidence>
<keyword evidence="3" id="KW-1185">Reference proteome</keyword>
<accession>A0ABN3NSR5</accession>
<gene>
    <name evidence="2" type="ORF">GCM10010201_36380</name>
</gene>
<evidence type="ECO:0000313" key="2">
    <source>
        <dbReference type="EMBL" id="GAA2533826.1"/>
    </source>
</evidence>
<feature type="region of interest" description="Disordered" evidence="1">
    <location>
        <begin position="69"/>
        <end position="88"/>
    </location>
</feature>